<feature type="non-terminal residue" evidence="1">
    <location>
        <position position="34"/>
    </location>
</feature>
<dbReference type="EMBL" id="LAZR01028533">
    <property type="protein sequence ID" value="KKL62296.1"/>
    <property type="molecule type" value="Genomic_DNA"/>
</dbReference>
<protein>
    <submittedName>
        <fullName evidence="1">Uncharacterized protein</fullName>
    </submittedName>
</protein>
<gene>
    <name evidence="1" type="ORF">LCGC14_2186560</name>
</gene>
<evidence type="ECO:0000313" key="1">
    <source>
        <dbReference type="EMBL" id="KKL62296.1"/>
    </source>
</evidence>
<dbReference type="AlphaFoldDB" id="A0A0F9E7W8"/>
<name>A0A0F9E7W8_9ZZZZ</name>
<organism evidence="1">
    <name type="scientific">marine sediment metagenome</name>
    <dbReference type="NCBI Taxonomy" id="412755"/>
    <lineage>
        <taxon>unclassified sequences</taxon>
        <taxon>metagenomes</taxon>
        <taxon>ecological metagenomes</taxon>
    </lineage>
</organism>
<reference evidence="1" key="1">
    <citation type="journal article" date="2015" name="Nature">
        <title>Complex archaea that bridge the gap between prokaryotes and eukaryotes.</title>
        <authorList>
            <person name="Spang A."/>
            <person name="Saw J.H."/>
            <person name="Jorgensen S.L."/>
            <person name="Zaremba-Niedzwiedzka K."/>
            <person name="Martijn J."/>
            <person name="Lind A.E."/>
            <person name="van Eijk R."/>
            <person name="Schleper C."/>
            <person name="Guy L."/>
            <person name="Ettema T.J."/>
        </authorList>
    </citation>
    <scope>NUCLEOTIDE SEQUENCE</scope>
</reference>
<accession>A0A0F9E7W8</accession>
<comment type="caution">
    <text evidence="1">The sequence shown here is derived from an EMBL/GenBank/DDBJ whole genome shotgun (WGS) entry which is preliminary data.</text>
</comment>
<proteinExistence type="predicted"/>
<sequence length="34" mass="4085">MKWKFWKKTTEIIDENKVKLIVTGTCNESCLRKI</sequence>